<name>A0ABZ0KTJ7_9BACL</name>
<keyword evidence="3" id="KW-1185">Reference proteome</keyword>
<proteinExistence type="predicted"/>
<evidence type="ECO:0000256" key="1">
    <source>
        <dbReference type="SAM" id="Phobius"/>
    </source>
</evidence>
<protein>
    <submittedName>
        <fullName evidence="2">Uncharacterized protein</fullName>
    </submittedName>
</protein>
<feature type="transmembrane region" description="Helical" evidence="1">
    <location>
        <begin position="7"/>
        <end position="29"/>
    </location>
</feature>
<keyword evidence="1" id="KW-0812">Transmembrane</keyword>
<keyword evidence="1" id="KW-0472">Membrane</keyword>
<feature type="transmembrane region" description="Helical" evidence="1">
    <location>
        <begin position="49"/>
        <end position="67"/>
    </location>
</feature>
<sequence>MTGSDEFALTLYIPIIILLTVVEIMLGAYETTEGMWNKKLAAGKFLLNMAWTSTLIPLLLDIHLFTFMIESLYEGRRNVASPLTGIGLLWFSRLLVFLIILVNTIDVYQSFRTAEISSMDEEVL</sequence>
<feature type="transmembrane region" description="Helical" evidence="1">
    <location>
        <begin position="79"/>
        <end position="102"/>
    </location>
</feature>
<evidence type="ECO:0000313" key="3">
    <source>
        <dbReference type="Proteomes" id="UP001303532"/>
    </source>
</evidence>
<dbReference type="EMBL" id="CP116341">
    <property type="protein sequence ID" value="WOV83294.1"/>
    <property type="molecule type" value="Genomic_DNA"/>
</dbReference>
<keyword evidence="1" id="KW-1133">Transmembrane helix</keyword>
<accession>A0ABZ0KTJ7</accession>
<evidence type="ECO:0000313" key="2">
    <source>
        <dbReference type="EMBL" id="WOV83294.1"/>
    </source>
</evidence>
<dbReference type="Proteomes" id="UP001303532">
    <property type="component" value="Chromosome"/>
</dbReference>
<organism evidence="2 3">
    <name type="scientific">Sporosarcina jeotgali</name>
    <dbReference type="NCBI Taxonomy" id="3020056"/>
    <lineage>
        <taxon>Bacteria</taxon>
        <taxon>Bacillati</taxon>
        <taxon>Bacillota</taxon>
        <taxon>Bacilli</taxon>
        <taxon>Bacillales</taxon>
        <taxon>Caryophanaceae</taxon>
        <taxon>Sporosarcina</taxon>
    </lineage>
</organism>
<gene>
    <name evidence="2" type="ORF">PGH26_10190</name>
</gene>
<reference evidence="2 3" key="1">
    <citation type="submission" date="2023-01" db="EMBL/GenBank/DDBJ databases">
        <title>Sporosarcina sp. nov., isolated from Korean tranditional fermented seafood 'Jeotgal'.</title>
        <authorList>
            <person name="Yang A.-I."/>
        </authorList>
    </citation>
    <scope>NUCLEOTIDE SEQUENCE [LARGE SCALE GENOMIC DNA]</scope>
    <source>
        <strain evidence="2 3">B2O-1</strain>
    </source>
</reference>
<dbReference type="RefSeq" id="WP_323690976.1">
    <property type="nucleotide sequence ID" value="NZ_CP116341.1"/>
</dbReference>